<dbReference type="AlphaFoldDB" id="A0A1I5V915"/>
<accession>A0A1I5V915</accession>
<evidence type="ECO:0000256" key="1">
    <source>
        <dbReference type="SAM" id="MobiDB-lite"/>
    </source>
</evidence>
<gene>
    <name evidence="2" type="ORF">SAMN05421854_108247</name>
</gene>
<proteinExistence type="predicted"/>
<reference evidence="2 3" key="1">
    <citation type="submission" date="2016-10" db="EMBL/GenBank/DDBJ databases">
        <authorList>
            <person name="de Groot N.N."/>
        </authorList>
    </citation>
    <scope>NUCLEOTIDE SEQUENCE [LARGE SCALE GENOMIC DNA]</scope>
    <source>
        <strain evidence="2 3">DSM 44637</strain>
    </source>
</reference>
<evidence type="ECO:0000313" key="2">
    <source>
        <dbReference type="EMBL" id="SFQ03426.1"/>
    </source>
</evidence>
<sequence length="67" mass="6801">MTTAALSRYSAGFGAERGVGAGNLSERVVTIVIVQKSKLARVASDSGQASPREDEPAGMLTSSTTSA</sequence>
<evidence type="ECO:0000313" key="3">
    <source>
        <dbReference type="Proteomes" id="UP000199137"/>
    </source>
</evidence>
<dbReference type="EMBL" id="FOWC01000008">
    <property type="protein sequence ID" value="SFQ03426.1"/>
    <property type="molecule type" value="Genomic_DNA"/>
</dbReference>
<dbReference type="Proteomes" id="UP000199137">
    <property type="component" value="Unassembled WGS sequence"/>
</dbReference>
<feature type="region of interest" description="Disordered" evidence="1">
    <location>
        <begin position="41"/>
        <end position="67"/>
    </location>
</feature>
<name>A0A1I5V915_9PSEU</name>
<organism evidence="2 3">
    <name type="scientific">Amycolatopsis rubida</name>
    <dbReference type="NCBI Taxonomy" id="112413"/>
    <lineage>
        <taxon>Bacteria</taxon>
        <taxon>Bacillati</taxon>
        <taxon>Actinomycetota</taxon>
        <taxon>Actinomycetes</taxon>
        <taxon>Pseudonocardiales</taxon>
        <taxon>Pseudonocardiaceae</taxon>
        <taxon>Amycolatopsis</taxon>
    </lineage>
</organism>
<protein>
    <submittedName>
        <fullName evidence="2">Uncharacterized protein</fullName>
    </submittedName>
</protein>